<gene>
    <name evidence="2" type="ORF">P7H46_06680</name>
</gene>
<dbReference type="SUPFAM" id="SSF46785">
    <property type="entry name" value="Winged helix' DNA-binding domain"/>
    <property type="match status" value="1"/>
</dbReference>
<dbReference type="InterPro" id="IPR036390">
    <property type="entry name" value="WH_DNA-bd_sf"/>
</dbReference>
<dbReference type="InterPro" id="IPR012318">
    <property type="entry name" value="HTH_CRP"/>
</dbReference>
<dbReference type="Pfam" id="PF00325">
    <property type="entry name" value="Crp"/>
    <property type="match status" value="1"/>
</dbReference>
<sequence>MKNWTTKEIQYLKKHALLAETNVVLNIEQLAKKLGRSAKSVDVKIYKLRRDGQFPPTDFSKSFDPKGRKFTDEDDKRIIAMYKKGEIYRDIGDSLGRSEQSIAGRIMRLKKIGKIKQVQKQWSEKEIDILLENIKFDENGFCCNHVELARLCGRTYEQVNRKLNDLRKKGVITVMPDRSKTSVKSKKAMDQFNDTRFAHLPKKKEVTPMVKPANNLSNVSIESKQVSLILTTVIANGQRTEQYFTQAGELIATKKEPTSAATEVSK</sequence>
<protein>
    <submittedName>
        <fullName evidence="2">Helix-turn-helix domain containing protein</fullName>
    </submittedName>
</protein>
<accession>A0ABU3FKH8</accession>
<name>A0ABU3FKH8_9ENTE</name>
<evidence type="ECO:0000313" key="3">
    <source>
        <dbReference type="Proteomes" id="UP001269061"/>
    </source>
</evidence>
<evidence type="ECO:0000313" key="2">
    <source>
        <dbReference type="EMBL" id="MDT2770529.1"/>
    </source>
</evidence>
<evidence type="ECO:0000259" key="1">
    <source>
        <dbReference type="Pfam" id="PF00325"/>
    </source>
</evidence>
<dbReference type="RefSeq" id="WP_311815600.1">
    <property type="nucleotide sequence ID" value="NZ_JARQAZ010000005.1"/>
</dbReference>
<dbReference type="EMBL" id="JARQAZ010000005">
    <property type="protein sequence ID" value="MDT2770529.1"/>
    <property type="molecule type" value="Genomic_DNA"/>
</dbReference>
<reference evidence="2 3" key="1">
    <citation type="submission" date="2023-03" db="EMBL/GenBank/DDBJ databases">
        <authorList>
            <person name="Shen W."/>
            <person name="Cai J."/>
        </authorList>
    </citation>
    <scope>NUCLEOTIDE SEQUENCE [LARGE SCALE GENOMIC DNA]</scope>
    <source>
        <strain evidence="2 3">Y59</strain>
    </source>
</reference>
<dbReference type="Proteomes" id="UP001269061">
    <property type="component" value="Unassembled WGS sequence"/>
</dbReference>
<proteinExistence type="predicted"/>
<keyword evidence="3" id="KW-1185">Reference proteome</keyword>
<comment type="caution">
    <text evidence="2">The sequence shown here is derived from an EMBL/GenBank/DDBJ whole genome shotgun (WGS) entry which is preliminary data.</text>
</comment>
<dbReference type="Gene3D" id="1.10.10.10">
    <property type="entry name" value="Winged helix-like DNA-binding domain superfamily/Winged helix DNA-binding domain"/>
    <property type="match status" value="1"/>
</dbReference>
<dbReference type="InterPro" id="IPR036388">
    <property type="entry name" value="WH-like_DNA-bd_sf"/>
</dbReference>
<organism evidence="2 3">
    <name type="scientific">Enterococcus pseudoavium</name>
    <dbReference type="NCBI Taxonomy" id="44007"/>
    <lineage>
        <taxon>Bacteria</taxon>
        <taxon>Bacillati</taxon>
        <taxon>Bacillota</taxon>
        <taxon>Bacilli</taxon>
        <taxon>Lactobacillales</taxon>
        <taxon>Enterococcaceae</taxon>
        <taxon>Enterococcus</taxon>
    </lineage>
</organism>
<feature type="domain" description="HTH crp-type" evidence="1">
    <location>
        <begin position="147"/>
        <end position="172"/>
    </location>
</feature>